<dbReference type="Proteomes" id="UP001199319">
    <property type="component" value="Unassembled WGS sequence"/>
</dbReference>
<comment type="caution">
    <text evidence="3">The sequence shown here is derived from an EMBL/GenBank/DDBJ whole genome shotgun (WGS) entry which is preliminary data.</text>
</comment>
<feature type="chain" id="PRO_5042101884" evidence="2">
    <location>
        <begin position="25"/>
        <end position="78"/>
    </location>
</feature>
<keyword evidence="2" id="KW-0732">Signal</keyword>
<evidence type="ECO:0000256" key="1">
    <source>
        <dbReference type="SAM" id="Phobius"/>
    </source>
</evidence>
<keyword evidence="1" id="KW-0472">Membrane</keyword>
<evidence type="ECO:0000256" key="2">
    <source>
        <dbReference type="SAM" id="SignalP"/>
    </source>
</evidence>
<protein>
    <submittedName>
        <fullName evidence="3">Uncharacterized protein</fullName>
    </submittedName>
</protein>
<reference evidence="3" key="1">
    <citation type="submission" date="2021-10" db="EMBL/GenBank/DDBJ databases">
        <title>Anaerobic single-cell dispensing facilitates the cultivation of human gut bacteria.</title>
        <authorList>
            <person name="Afrizal A."/>
        </authorList>
    </citation>
    <scope>NUCLEOTIDE SEQUENCE</scope>
    <source>
        <strain evidence="3">CLA-AA-H272</strain>
    </source>
</reference>
<keyword evidence="1" id="KW-0812">Transmembrane</keyword>
<keyword evidence="4" id="KW-1185">Reference proteome</keyword>
<dbReference type="AlphaFoldDB" id="A0AAE3AIN8"/>
<sequence length="78" mass="7996">MKKILAVLTVIVMLGCMLSVTAFADGGYVPSPKHDDEPGTTPTSPQTGYDLGIGSVVMAIAVSGGVAYVCTKKAHTRA</sequence>
<feature type="signal peptide" evidence="2">
    <location>
        <begin position="1"/>
        <end position="24"/>
    </location>
</feature>
<keyword evidence="1" id="KW-1133">Transmembrane helix</keyword>
<evidence type="ECO:0000313" key="4">
    <source>
        <dbReference type="Proteomes" id="UP001199319"/>
    </source>
</evidence>
<gene>
    <name evidence="3" type="ORF">LKD37_14840</name>
</gene>
<feature type="transmembrane region" description="Helical" evidence="1">
    <location>
        <begin position="48"/>
        <end position="70"/>
    </location>
</feature>
<dbReference type="EMBL" id="JAJEPW010000069">
    <property type="protein sequence ID" value="MCC2130766.1"/>
    <property type="molecule type" value="Genomic_DNA"/>
</dbReference>
<organism evidence="3 4">
    <name type="scientific">Brotocaccenecus cirricatena</name>
    <dbReference type="NCBI Taxonomy" id="3064195"/>
    <lineage>
        <taxon>Bacteria</taxon>
        <taxon>Bacillati</taxon>
        <taxon>Bacillota</taxon>
        <taxon>Clostridia</taxon>
        <taxon>Eubacteriales</taxon>
        <taxon>Oscillospiraceae</taxon>
        <taxon>Brotocaccenecus</taxon>
    </lineage>
</organism>
<name>A0AAE3AIN8_9FIRM</name>
<accession>A0AAE3AIN8</accession>
<evidence type="ECO:0000313" key="3">
    <source>
        <dbReference type="EMBL" id="MCC2130766.1"/>
    </source>
</evidence>
<proteinExistence type="predicted"/>
<dbReference type="PROSITE" id="PS51257">
    <property type="entry name" value="PROKAR_LIPOPROTEIN"/>
    <property type="match status" value="1"/>
</dbReference>
<dbReference type="RefSeq" id="WP_302929906.1">
    <property type="nucleotide sequence ID" value="NZ_JAJEPW010000069.1"/>
</dbReference>